<keyword evidence="2" id="KW-0812">Transmembrane</keyword>
<dbReference type="PANTHER" id="PTHR12714:SF9">
    <property type="entry name" value="PROTEIN-S-ISOPRENYLCYSTEINE O-METHYLTRANSFERASE"/>
    <property type="match status" value="1"/>
</dbReference>
<evidence type="ECO:0000256" key="1">
    <source>
        <dbReference type="ARBA" id="ARBA00004141"/>
    </source>
</evidence>
<dbReference type="PANTHER" id="PTHR12714">
    <property type="entry name" value="PROTEIN-S ISOPRENYLCYSTEINE O-METHYLTRANSFERASE"/>
    <property type="match status" value="1"/>
</dbReference>
<comment type="subcellular location">
    <subcellularLocation>
        <location evidence="5">Endoplasmic reticulum membrane</location>
        <topology evidence="5">Multi-pass membrane protein</topology>
    </subcellularLocation>
    <subcellularLocation>
        <location evidence="1">Membrane</location>
        <topology evidence="1">Multi-pass membrane protein</topology>
    </subcellularLocation>
</comment>
<evidence type="ECO:0000256" key="6">
    <source>
        <dbReference type="SAM" id="SignalP"/>
    </source>
</evidence>
<dbReference type="Pfam" id="PF04140">
    <property type="entry name" value="ICMT"/>
    <property type="match status" value="1"/>
</dbReference>
<gene>
    <name evidence="7" type="ORF">WOLCODRAFT_110043</name>
</gene>
<comment type="similarity">
    <text evidence="5">Belongs to the class VI-like SAM-binding methyltransferase superfamily. Isoprenylcysteine carboxyl methyltransferase family.</text>
</comment>
<proteinExistence type="inferred from homology"/>
<dbReference type="OMA" id="WALALCE"/>
<evidence type="ECO:0000256" key="5">
    <source>
        <dbReference type="RuleBase" id="RU362022"/>
    </source>
</evidence>
<keyword evidence="5" id="KW-0949">S-adenosyl-L-methionine</keyword>
<comment type="catalytic activity">
    <reaction evidence="5">
        <text>[protein]-C-terminal S-[(2E,6E)-farnesyl]-L-cysteine + S-adenosyl-L-methionine = [protein]-C-terminal S-[(2E,6E)-farnesyl]-L-cysteine methyl ester + S-adenosyl-L-homocysteine</text>
        <dbReference type="Rhea" id="RHEA:21672"/>
        <dbReference type="Rhea" id="RHEA-COMP:12125"/>
        <dbReference type="Rhea" id="RHEA-COMP:12126"/>
        <dbReference type="ChEBI" id="CHEBI:57856"/>
        <dbReference type="ChEBI" id="CHEBI:59789"/>
        <dbReference type="ChEBI" id="CHEBI:90510"/>
        <dbReference type="ChEBI" id="CHEBI:90511"/>
        <dbReference type="EC" id="2.1.1.100"/>
    </reaction>
</comment>
<feature type="signal peptide" evidence="6">
    <location>
        <begin position="1"/>
        <end position="24"/>
    </location>
</feature>
<dbReference type="GO" id="GO:0005789">
    <property type="term" value="C:endoplasmic reticulum membrane"/>
    <property type="evidence" value="ECO:0007669"/>
    <property type="project" value="UniProtKB-SubCell"/>
</dbReference>
<evidence type="ECO:0000313" key="7">
    <source>
        <dbReference type="EMBL" id="PCH37531.1"/>
    </source>
</evidence>
<feature type="chain" id="PRO_5013621887" description="Protein-S-isoprenylcysteine O-methyltransferase" evidence="6">
    <location>
        <begin position="25"/>
        <end position="240"/>
    </location>
</feature>
<dbReference type="GO" id="GO:0032259">
    <property type="term" value="P:methylation"/>
    <property type="evidence" value="ECO:0007669"/>
    <property type="project" value="UniProtKB-KW"/>
</dbReference>
<keyword evidence="5" id="KW-0256">Endoplasmic reticulum</keyword>
<dbReference type="OrthoDB" id="422086at2759"/>
<dbReference type="Gene3D" id="1.20.120.1630">
    <property type="match status" value="1"/>
</dbReference>
<evidence type="ECO:0000256" key="4">
    <source>
        <dbReference type="ARBA" id="ARBA00023136"/>
    </source>
</evidence>
<dbReference type="Proteomes" id="UP000218811">
    <property type="component" value="Unassembled WGS sequence"/>
</dbReference>
<dbReference type="GO" id="GO:0004671">
    <property type="term" value="F:protein C-terminal S-isoprenylcysteine carboxyl O-methyltransferase activity"/>
    <property type="evidence" value="ECO:0007669"/>
    <property type="project" value="UniProtKB-EC"/>
</dbReference>
<keyword evidence="6" id="KW-0732">Signal</keyword>
<keyword evidence="5" id="KW-0489">Methyltransferase</keyword>
<evidence type="ECO:0000256" key="2">
    <source>
        <dbReference type="ARBA" id="ARBA00022692"/>
    </source>
</evidence>
<dbReference type="EMBL" id="KB467931">
    <property type="protein sequence ID" value="PCH37531.1"/>
    <property type="molecule type" value="Genomic_DNA"/>
</dbReference>
<protein>
    <recommendedName>
        <fullName evidence="5">Protein-S-isoprenylcysteine O-methyltransferase</fullName>
        <ecNumber evidence="5">2.1.1.100</ecNumber>
    </recommendedName>
</protein>
<organism evidence="7 8">
    <name type="scientific">Wolfiporia cocos (strain MD-104)</name>
    <name type="common">Brown rot fungus</name>
    <dbReference type="NCBI Taxonomy" id="742152"/>
    <lineage>
        <taxon>Eukaryota</taxon>
        <taxon>Fungi</taxon>
        <taxon>Dikarya</taxon>
        <taxon>Basidiomycota</taxon>
        <taxon>Agaricomycotina</taxon>
        <taxon>Agaricomycetes</taxon>
        <taxon>Polyporales</taxon>
        <taxon>Phaeolaceae</taxon>
        <taxon>Wolfiporia</taxon>
    </lineage>
</organism>
<keyword evidence="8" id="KW-1185">Reference proteome</keyword>
<dbReference type="STRING" id="742152.A0A2H3J6I0"/>
<evidence type="ECO:0000256" key="3">
    <source>
        <dbReference type="ARBA" id="ARBA00022989"/>
    </source>
</evidence>
<keyword evidence="4" id="KW-0472">Membrane</keyword>
<dbReference type="InterPro" id="IPR007269">
    <property type="entry name" value="ICMT_MeTrfase"/>
</dbReference>
<name>A0A2H3J6I0_WOLCO</name>
<evidence type="ECO:0000313" key="8">
    <source>
        <dbReference type="Proteomes" id="UP000218811"/>
    </source>
</evidence>
<dbReference type="AlphaFoldDB" id="A0A2H3J6I0"/>
<keyword evidence="3" id="KW-1133">Transmembrane helix</keyword>
<reference evidence="7 8" key="1">
    <citation type="journal article" date="2012" name="Science">
        <title>The Paleozoic origin of enzymatic lignin decomposition reconstructed from 31 fungal genomes.</title>
        <authorList>
            <person name="Floudas D."/>
            <person name="Binder M."/>
            <person name="Riley R."/>
            <person name="Barry K."/>
            <person name="Blanchette R.A."/>
            <person name="Henrissat B."/>
            <person name="Martinez A.T."/>
            <person name="Otillar R."/>
            <person name="Spatafora J.W."/>
            <person name="Yadav J.S."/>
            <person name="Aerts A."/>
            <person name="Benoit I."/>
            <person name="Boyd A."/>
            <person name="Carlson A."/>
            <person name="Copeland A."/>
            <person name="Coutinho P.M."/>
            <person name="de Vries R.P."/>
            <person name="Ferreira P."/>
            <person name="Findley K."/>
            <person name="Foster B."/>
            <person name="Gaskell J."/>
            <person name="Glotzer D."/>
            <person name="Gorecki P."/>
            <person name="Heitman J."/>
            <person name="Hesse C."/>
            <person name="Hori C."/>
            <person name="Igarashi K."/>
            <person name="Jurgens J.A."/>
            <person name="Kallen N."/>
            <person name="Kersten P."/>
            <person name="Kohler A."/>
            <person name="Kuees U."/>
            <person name="Kumar T.K.A."/>
            <person name="Kuo A."/>
            <person name="LaButti K."/>
            <person name="Larrondo L.F."/>
            <person name="Lindquist E."/>
            <person name="Ling A."/>
            <person name="Lombard V."/>
            <person name="Lucas S."/>
            <person name="Lundell T."/>
            <person name="Martin R."/>
            <person name="McLaughlin D.J."/>
            <person name="Morgenstern I."/>
            <person name="Morin E."/>
            <person name="Murat C."/>
            <person name="Nagy L.G."/>
            <person name="Nolan M."/>
            <person name="Ohm R.A."/>
            <person name="Patyshakuliyeva A."/>
            <person name="Rokas A."/>
            <person name="Ruiz-Duenas F.J."/>
            <person name="Sabat G."/>
            <person name="Salamov A."/>
            <person name="Samejima M."/>
            <person name="Schmutz J."/>
            <person name="Slot J.C."/>
            <person name="St John F."/>
            <person name="Stenlid J."/>
            <person name="Sun H."/>
            <person name="Sun S."/>
            <person name="Syed K."/>
            <person name="Tsang A."/>
            <person name="Wiebenga A."/>
            <person name="Young D."/>
            <person name="Pisabarro A."/>
            <person name="Eastwood D.C."/>
            <person name="Martin F."/>
            <person name="Cullen D."/>
            <person name="Grigoriev I.V."/>
            <person name="Hibbett D.S."/>
        </authorList>
    </citation>
    <scope>NUCLEOTIDE SEQUENCE [LARGE SCALE GENOMIC DNA]</scope>
    <source>
        <strain evidence="7 8">MD-104</strain>
    </source>
</reference>
<accession>A0A2H3J6I0</accession>
<dbReference type="EC" id="2.1.1.100" evidence="5"/>
<sequence>MDSVASLKITLLLAACASTHLAYTDPNLPVKVDEAQKFSGGDLLSRIYRWEIMLMKGLLWASTLSEVAVLISLQYPSDASEQILQLLARKGTSSLSRLNITPLFIAGSLMQIAGYLIRRVCFQTLGRHFTFALAVRDDHRLVTEGPYSVVRHPSYTGGVMVFVGMLLMQFGRGSWWAECGPSSTATGRALELLWTANVLGAAVMLILRTVKEDEVLRREFGTQWDKWAEHTRYRLVPGLY</sequence>
<keyword evidence="5" id="KW-0808">Transferase</keyword>